<keyword evidence="1" id="KW-1133">Transmembrane helix</keyword>
<sequence>MLLNSGVLRQSSSLNITLIAYRLSLIAYRLSLIAYNLPLITCYLLPVTKLSKHLFRDVHDAGMPGTDLC</sequence>
<evidence type="ECO:0000256" key="1">
    <source>
        <dbReference type="SAM" id="Phobius"/>
    </source>
</evidence>
<comment type="caution">
    <text evidence="2">The sequence shown here is derived from an EMBL/GenBank/DDBJ whole genome shotgun (WGS) entry which is preliminary data.</text>
</comment>
<keyword evidence="1" id="KW-0472">Membrane</keyword>
<gene>
    <name evidence="2" type="ORF">EKG39_06805</name>
</gene>
<evidence type="ECO:0000313" key="2">
    <source>
        <dbReference type="EMBL" id="RTR33440.1"/>
    </source>
</evidence>
<keyword evidence="3" id="KW-1185">Reference proteome</keyword>
<organism evidence="2 3">
    <name type="scientific">Shewanella atlantica</name>
    <dbReference type="NCBI Taxonomy" id="271099"/>
    <lineage>
        <taxon>Bacteria</taxon>
        <taxon>Pseudomonadati</taxon>
        <taxon>Pseudomonadota</taxon>
        <taxon>Gammaproteobacteria</taxon>
        <taxon>Alteromonadales</taxon>
        <taxon>Shewanellaceae</taxon>
        <taxon>Shewanella</taxon>
    </lineage>
</organism>
<dbReference type="AlphaFoldDB" id="A0A3S0IE27"/>
<name>A0A3S0IE27_9GAMM</name>
<reference evidence="2 3" key="1">
    <citation type="submission" date="2018-12" db="EMBL/GenBank/DDBJ databases">
        <authorList>
            <person name="Yu L."/>
        </authorList>
    </citation>
    <scope>NUCLEOTIDE SEQUENCE [LARGE SCALE GENOMIC DNA]</scope>
    <source>
        <strain evidence="2 3">HAW-EB5</strain>
    </source>
</reference>
<keyword evidence="1" id="KW-0812">Transmembrane</keyword>
<dbReference type="EMBL" id="RXNV01000002">
    <property type="protein sequence ID" value="RTR33440.1"/>
    <property type="molecule type" value="Genomic_DNA"/>
</dbReference>
<accession>A0A3S0IE27</accession>
<evidence type="ECO:0000313" key="3">
    <source>
        <dbReference type="Proteomes" id="UP000282060"/>
    </source>
</evidence>
<protein>
    <submittedName>
        <fullName evidence="2">Uncharacterized protein</fullName>
    </submittedName>
</protein>
<proteinExistence type="predicted"/>
<feature type="transmembrane region" description="Helical" evidence="1">
    <location>
        <begin position="20"/>
        <end position="46"/>
    </location>
</feature>
<dbReference type="Proteomes" id="UP000282060">
    <property type="component" value="Unassembled WGS sequence"/>
</dbReference>